<dbReference type="NCBIfam" id="TIGR01512">
    <property type="entry name" value="ATPase-IB2_Cd"/>
    <property type="match status" value="1"/>
</dbReference>
<keyword evidence="3 8" id="KW-0812">Transmembrane</keyword>
<dbReference type="PANTHER" id="PTHR48085">
    <property type="entry name" value="CADMIUM/ZINC-TRANSPORTING ATPASE HMA2-RELATED"/>
    <property type="match status" value="1"/>
</dbReference>
<dbReference type="NCBIfam" id="TIGR01494">
    <property type="entry name" value="ATPase_P-type"/>
    <property type="match status" value="1"/>
</dbReference>
<keyword evidence="8" id="KW-0547">Nucleotide-binding</keyword>
<feature type="domain" description="P-type ATPase A" evidence="9">
    <location>
        <begin position="146"/>
        <end position="242"/>
    </location>
</feature>
<feature type="transmembrane region" description="Helical" evidence="8">
    <location>
        <begin position="57"/>
        <end position="78"/>
    </location>
</feature>
<evidence type="ECO:0000256" key="3">
    <source>
        <dbReference type="ARBA" id="ARBA00022692"/>
    </source>
</evidence>
<dbReference type="SUPFAM" id="SSF81665">
    <property type="entry name" value="Calcium ATPase, transmembrane domain M"/>
    <property type="match status" value="1"/>
</dbReference>
<dbReference type="NCBIfam" id="TIGR01525">
    <property type="entry name" value="ATPase-IB_hvy"/>
    <property type="match status" value="1"/>
</dbReference>
<dbReference type="InterPro" id="IPR036412">
    <property type="entry name" value="HAD-like_sf"/>
</dbReference>
<dbReference type="Gene3D" id="3.40.50.1000">
    <property type="entry name" value="HAD superfamily/HAD-like"/>
    <property type="match status" value="1"/>
</dbReference>
<dbReference type="PRINTS" id="PR00119">
    <property type="entry name" value="CATATPASE"/>
</dbReference>
<dbReference type="EC" id="7.2.2.12" evidence="6"/>
<dbReference type="SUPFAM" id="SSF81653">
    <property type="entry name" value="Calcium ATPase, transduction domain A"/>
    <property type="match status" value="1"/>
</dbReference>
<dbReference type="InterPro" id="IPR001757">
    <property type="entry name" value="P_typ_ATPase"/>
</dbReference>
<keyword evidence="5 8" id="KW-0472">Membrane</keyword>
<evidence type="ECO:0000256" key="1">
    <source>
        <dbReference type="ARBA" id="ARBA00004370"/>
    </source>
</evidence>
<evidence type="ECO:0000256" key="8">
    <source>
        <dbReference type="RuleBase" id="RU362081"/>
    </source>
</evidence>
<dbReference type="Gene3D" id="2.70.150.10">
    <property type="entry name" value="Calcium-transporting ATPase, cytoplasmic transduction domain A"/>
    <property type="match status" value="1"/>
</dbReference>
<evidence type="ECO:0000313" key="10">
    <source>
        <dbReference type="EMBL" id="QPF90632.1"/>
    </source>
</evidence>
<evidence type="ECO:0000256" key="5">
    <source>
        <dbReference type="ARBA" id="ARBA00023136"/>
    </source>
</evidence>
<dbReference type="Pfam" id="PF00702">
    <property type="entry name" value="Hydrolase"/>
    <property type="match status" value="1"/>
</dbReference>
<dbReference type="GO" id="GO:0016463">
    <property type="term" value="F:P-type zinc transporter activity"/>
    <property type="evidence" value="ECO:0007669"/>
    <property type="project" value="UniProtKB-EC"/>
</dbReference>
<evidence type="ECO:0000259" key="9">
    <source>
        <dbReference type="Pfam" id="PF00122"/>
    </source>
</evidence>
<evidence type="ECO:0000313" key="11">
    <source>
        <dbReference type="Proteomes" id="UP000594621"/>
    </source>
</evidence>
<evidence type="ECO:0000256" key="2">
    <source>
        <dbReference type="ARBA" id="ARBA00006024"/>
    </source>
</evidence>
<protein>
    <recommendedName>
        <fullName evidence="6">P-type Zn(2+) transporter</fullName>
        <ecNumber evidence="6">7.2.2.12</ecNumber>
    </recommendedName>
</protein>
<dbReference type="GO" id="GO:0016887">
    <property type="term" value="F:ATP hydrolysis activity"/>
    <property type="evidence" value="ECO:0007669"/>
    <property type="project" value="InterPro"/>
</dbReference>
<keyword evidence="8" id="KW-0067">ATP-binding</keyword>
<feature type="transmembrane region" description="Helical" evidence="8">
    <location>
        <begin position="258"/>
        <end position="276"/>
    </location>
</feature>
<organism evidence="10 11">
    <name type="scientific">Bradyrhizobium commune</name>
    <dbReference type="NCBI Taxonomy" id="83627"/>
    <lineage>
        <taxon>Bacteria</taxon>
        <taxon>Pseudomonadati</taxon>
        <taxon>Pseudomonadota</taxon>
        <taxon>Alphaproteobacteria</taxon>
        <taxon>Hyphomicrobiales</taxon>
        <taxon>Nitrobacteraceae</taxon>
        <taxon>Bradyrhizobium</taxon>
    </lineage>
</organism>
<dbReference type="SUPFAM" id="SSF56784">
    <property type="entry name" value="HAD-like"/>
    <property type="match status" value="1"/>
</dbReference>
<dbReference type="Proteomes" id="UP000594621">
    <property type="component" value="Chromosome"/>
</dbReference>
<comment type="subcellular location">
    <subcellularLocation>
        <location evidence="8">Cell membrane</location>
    </subcellularLocation>
    <subcellularLocation>
        <location evidence="1">Membrane</location>
    </subcellularLocation>
</comment>
<comment type="similarity">
    <text evidence="2 8">Belongs to the cation transport ATPase (P-type) (TC 3.A.3) family. Type IB subfamily.</text>
</comment>
<dbReference type="InterPro" id="IPR027256">
    <property type="entry name" value="P-typ_ATPase_IB"/>
</dbReference>
<dbReference type="AlphaFoldDB" id="A0A7S9D3Q6"/>
<dbReference type="InterPro" id="IPR051014">
    <property type="entry name" value="Cation_Transport_ATPase_IB"/>
</dbReference>
<dbReference type="PANTHER" id="PTHR48085:SF5">
    <property type="entry name" value="CADMIUM_ZINC-TRANSPORTING ATPASE HMA4-RELATED"/>
    <property type="match status" value="1"/>
</dbReference>
<feature type="transmembrane region" description="Helical" evidence="8">
    <location>
        <begin position="605"/>
        <end position="624"/>
    </location>
</feature>
<dbReference type="InterPro" id="IPR059000">
    <property type="entry name" value="ATPase_P-type_domA"/>
</dbReference>
<keyword evidence="4 8" id="KW-1133">Transmembrane helix</keyword>
<dbReference type="InterPro" id="IPR018303">
    <property type="entry name" value="ATPase_P-typ_P_site"/>
</dbReference>
<sequence length="637" mass="66222">MTAETMTANDANTRGEGLLSRSEQISLGVRLVLSLIAGGCLILSAGLLFLAPSQAEVAELVAGIAALLVAIPALSAAWESLRHPDLHGITDQLIALALVAAWAAGDLMTAALLPLVMTLGHILEERSLLGSQEAIRALSRLTQVKTRRVLPGGELEEVPTQSLHPGDLIDLRAGDLVPADGVVQTGKSSMDTASITGESVPVEVQPGSEVFSGSINVDGHLLVKLTRVGQDSTLGRVITLLQEAENAKPPITRLLERYAGRYMVLVLLTAAGTWFLTSNTVAMLAVLVAACPCALVLAAPATSIAAIAVASRHGILVKGAGFLENVATVDAVVFDKTGTVTLGQLQVVDARPESGVSRDELATLAGSLAGASNHPVSRALVRFATNAKLELDDVKETHGLGVVGRLGVDTVALGRAELFDELGIAISSEPNHDGPIAGVARGNKFLGWMLLADEPRPEAPEAIADLRELGLRRQVLLTGDRMSVARRIADVLGLPNVRAEALPAEKMACVLDEIGAGYRPMVVGDGINDSLALKVGAVGVAMGARGSDVALASADLVLMTNDLRRLGTCIRLSRRCRRTIYVNVAVGLGWTVVIVAAAATGVMGASGAIIAALLHNFSTLVVMANAGRLLKFQEPVA</sequence>
<keyword evidence="8" id="KW-1003">Cell membrane</keyword>
<dbReference type="GO" id="GO:0005524">
    <property type="term" value="F:ATP binding"/>
    <property type="evidence" value="ECO:0007669"/>
    <property type="project" value="UniProtKB-UniRule"/>
</dbReference>
<dbReference type="GO" id="GO:0005886">
    <property type="term" value="C:plasma membrane"/>
    <property type="evidence" value="ECO:0007669"/>
    <property type="project" value="UniProtKB-SubCell"/>
</dbReference>
<feature type="transmembrane region" description="Helical" evidence="8">
    <location>
        <begin position="580"/>
        <end position="599"/>
    </location>
</feature>
<accession>A0A7S9D3Q6</accession>
<feature type="transmembrane region" description="Helical" evidence="8">
    <location>
        <begin position="27"/>
        <end position="50"/>
    </location>
</feature>
<dbReference type="GO" id="GO:0015086">
    <property type="term" value="F:cadmium ion transmembrane transporter activity"/>
    <property type="evidence" value="ECO:0007669"/>
    <property type="project" value="TreeGrafter"/>
</dbReference>
<proteinExistence type="inferred from homology"/>
<dbReference type="PROSITE" id="PS00154">
    <property type="entry name" value="ATPASE_E1_E2"/>
    <property type="match status" value="1"/>
</dbReference>
<feature type="transmembrane region" description="Helical" evidence="8">
    <location>
        <begin position="282"/>
        <end position="309"/>
    </location>
</feature>
<dbReference type="EMBL" id="CP061379">
    <property type="protein sequence ID" value="QPF90632.1"/>
    <property type="molecule type" value="Genomic_DNA"/>
</dbReference>
<name>A0A7S9D3Q6_9BRAD</name>
<dbReference type="Pfam" id="PF00122">
    <property type="entry name" value="E1-E2_ATPase"/>
    <property type="match status" value="1"/>
</dbReference>
<dbReference type="InterPro" id="IPR008250">
    <property type="entry name" value="ATPase_P-typ_transduc_dom_A_sf"/>
</dbReference>
<dbReference type="GO" id="GO:0046872">
    <property type="term" value="F:metal ion binding"/>
    <property type="evidence" value="ECO:0007669"/>
    <property type="project" value="UniProtKB-KW"/>
</dbReference>
<dbReference type="Gene3D" id="3.40.1110.10">
    <property type="entry name" value="Calcium-transporting ATPase, cytoplasmic domain N"/>
    <property type="match status" value="1"/>
</dbReference>
<dbReference type="InterPro" id="IPR023298">
    <property type="entry name" value="ATPase_P-typ_TM_dom_sf"/>
</dbReference>
<feature type="transmembrane region" description="Helical" evidence="8">
    <location>
        <begin position="93"/>
        <end position="116"/>
    </location>
</feature>
<evidence type="ECO:0000256" key="7">
    <source>
        <dbReference type="ARBA" id="ARBA00047308"/>
    </source>
</evidence>
<evidence type="ECO:0000256" key="6">
    <source>
        <dbReference type="ARBA" id="ARBA00039097"/>
    </source>
</evidence>
<dbReference type="RefSeq" id="WP_195800215.1">
    <property type="nucleotide sequence ID" value="NZ_CP061379.1"/>
</dbReference>
<dbReference type="KEGG" id="bcou:IC761_29710"/>
<gene>
    <name evidence="10" type="primary">cadA</name>
    <name evidence="10" type="ORF">IC761_29710</name>
</gene>
<dbReference type="InterPro" id="IPR023214">
    <property type="entry name" value="HAD_sf"/>
</dbReference>
<keyword evidence="8" id="KW-0479">Metal-binding</keyword>
<keyword evidence="11" id="KW-1185">Reference proteome</keyword>
<evidence type="ECO:0000256" key="4">
    <source>
        <dbReference type="ARBA" id="ARBA00022989"/>
    </source>
</evidence>
<comment type="catalytic activity">
    <reaction evidence="7">
        <text>Zn(2+)(in) + ATP + H2O = Zn(2+)(out) + ADP + phosphate + H(+)</text>
        <dbReference type="Rhea" id="RHEA:20621"/>
        <dbReference type="ChEBI" id="CHEBI:15377"/>
        <dbReference type="ChEBI" id="CHEBI:15378"/>
        <dbReference type="ChEBI" id="CHEBI:29105"/>
        <dbReference type="ChEBI" id="CHEBI:30616"/>
        <dbReference type="ChEBI" id="CHEBI:43474"/>
        <dbReference type="ChEBI" id="CHEBI:456216"/>
        <dbReference type="EC" id="7.2.2.12"/>
    </reaction>
</comment>
<dbReference type="InterPro" id="IPR023299">
    <property type="entry name" value="ATPase_P-typ_cyto_dom_N"/>
</dbReference>
<reference evidence="10 11" key="1">
    <citation type="submission" date="2020-09" db="EMBL/GenBank/DDBJ databases">
        <title>Complete genomes of bradyrhizobia occurring on native shrubby legumes in Australia.</title>
        <authorList>
            <person name="Lafay B."/>
        </authorList>
    </citation>
    <scope>NUCLEOTIDE SEQUENCE [LARGE SCALE GENOMIC DNA]</scope>
    <source>
        <strain evidence="10 11">BDV5040</strain>
    </source>
</reference>